<dbReference type="InterPro" id="IPR046037">
    <property type="entry name" value="DUF5995"/>
</dbReference>
<evidence type="ECO:0000313" key="2">
    <source>
        <dbReference type="Proteomes" id="UP000540519"/>
    </source>
</evidence>
<organism evidence="1 2">
    <name type="scientific">Zobellia amurskyensis</name>
    <dbReference type="NCBI Taxonomy" id="248905"/>
    <lineage>
        <taxon>Bacteria</taxon>
        <taxon>Pseudomonadati</taxon>
        <taxon>Bacteroidota</taxon>
        <taxon>Flavobacteriia</taxon>
        <taxon>Flavobacteriales</taxon>
        <taxon>Flavobacteriaceae</taxon>
        <taxon>Zobellia</taxon>
    </lineage>
</organism>
<evidence type="ECO:0000313" key="1">
    <source>
        <dbReference type="EMBL" id="MUH35495.1"/>
    </source>
</evidence>
<keyword evidence="2" id="KW-1185">Reference proteome</keyword>
<sequence length="224" mass="25456">MGLFAYVYRRTTAQILKEVELGNFEDNERMVKFDVAFANFYIDAYHAYSSGLQISKSWHFAFTKTEEPLTILQHVMLGINTHINLDLALAVNAIMSGEELLEIERDFNRVNRILSEIVNEMQDRLGRVSPLLFLLDMVGENSDEKIINFSMAKARGVSWSNSNLLWSLGIEHQQGAIKEMDLVVLKLGEIISSPKSKIVGFLLSVIGRFEEKNIGKVITTLREN</sequence>
<dbReference type="EMBL" id="RCNR01000009">
    <property type="protein sequence ID" value="MUH35495.1"/>
    <property type="molecule type" value="Genomic_DNA"/>
</dbReference>
<protein>
    <submittedName>
        <fullName evidence="1">Uncharacterized protein</fullName>
    </submittedName>
</protein>
<accession>A0A7X3D1C8</accession>
<comment type="caution">
    <text evidence="1">The sequence shown here is derived from an EMBL/GenBank/DDBJ whole genome shotgun (WGS) entry which is preliminary data.</text>
</comment>
<dbReference type="Pfam" id="PF19458">
    <property type="entry name" value="DUF5995"/>
    <property type="match status" value="1"/>
</dbReference>
<dbReference type="OrthoDB" id="583431at2"/>
<reference evidence="1 2" key="1">
    <citation type="journal article" date="2019" name="Mar. Drugs">
        <title>Comparative Genomics and CAZyme Genome Repertoires of Marine Zobellia amurskyensis KMM 3526(T) and Zobellia laminariae KMM 3676(T).</title>
        <authorList>
            <person name="Chernysheva N."/>
            <person name="Bystritskaya E."/>
            <person name="Stenkova A."/>
            <person name="Golovkin I."/>
            <person name="Nedashkovskaya O."/>
            <person name="Isaeva M."/>
        </authorList>
    </citation>
    <scope>NUCLEOTIDE SEQUENCE [LARGE SCALE GENOMIC DNA]</scope>
    <source>
        <strain evidence="1 2">KMM 3526</strain>
    </source>
</reference>
<name>A0A7X3D1C8_9FLAO</name>
<proteinExistence type="predicted"/>
<gene>
    <name evidence="1" type="ORF">D9O36_06560</name>
</gene>
<dbReference type="AlphaFoldDB" id="A0A7X3D1C8"/>
<dbReference type="Proteomes" id="UP000540519">
    <property type="component" value="Unassembled WGS sequence"/>
</dbReference>